<name>D7VKV9_SPHSI</name>
<comment type="caution">
    <text evidence="7">The sequence shown here is derived from an EMBL/GenBank/DDBJ whole genome shotgun (WGS) entry which is preliminary data.</text>
</comment>
<keyword evidence="2" id="KW-0201">Cytochrome c-type biogenesis</keyword>
<accession>D7VKV9</accession>
<dbReference type="RefSeq" id="WP_002999565.1">
    <property type="nucleotide sequence ID" value="NZ_GL379773.1"/>
</dbReference>
<evidence type="ECO:0000256" key="1">
    <source>
        <dbReference type="ARBA" id="ARBA00004196"/>
    </source>
</evidence>
<dbReference type="Proteomes" id="UP000006258">
    <property type="component" value="Unassembled WGS sequence"/>
</dbReference>
<organism evidence="7 8">
    <name type="scientific">Sphingobacterium spiritivorum ATCC 33861</name>
    <dbReference type="NCBI Taxonomy" id="525373"/>
    <lineage>
        <taxon>Bacteria</taxon>
        <taxon>Pseudomonadati</taxon>
        <taxon>Bacteroidota</taxon>
        <taxon>Sphingobacteriia</taxon>
        <taxon>Sphingobacteriales</taxon>
        <taxon>Sphingobacteriaceae</taxon>
        <taxon>Sphingobacterium</taxon>
    </lineage>
</organism>
<dbReference type="GO" id="GO:0016491">
    <property type="term" value="F:oxidoreductase activity"/>
    <property type="evidence" value="ECO:0007669"/>
    <property type="project" value="InterPro"/>
</dbReference>
<gene>
    <name evidence="7" type="ORF">HMPREF0766_11628</name>
</gene>
<evidence type="ECO:0000256" key="3">
    <source>
        <dbReference type="ARBA" id="ARBA00023157"/>
    </source>
</evidence>
<dbReference type="Pfam" id="PF08534">
    <property type="entry name" value="Redoxin"/>
    <property type="match status" value="1"/>
</dbReference>
<dbReference type="PANTHER" id="PTHR42852:SF6">
    <property type="entry name" value="THIOL:DISULFIDE INTERCHANGE PROTEIN DSBE"/>
    <property type="match status" value="1"/>
</dbReference>
<feature type="domain" description="Thioredoxin" evidence="6">
    <location>
        <begin position="323"/>
        <end position="466"/>
    </location>
</feature>
<protein>
    <submittedName>
        <fullName evidence="7">Redoxin family protein</fullName>
    </submittedName>
</protein>
<comment type="subcellular location">
    <subcellularLocation>
        <location evidence="1">Cell envelope</location>
    </subcellularLocation>
</comment>
<dbReference type="PANTHER" id="PTHR42852">
    <property type="entry name" value="THIOL:DISULFIDE INTERCHANGE PROTEIN DSBE"/>
    <property type="match status" value="1"/>
</dbReference>
<dbReference type="HOGENOM" id="CLU_042529_1_1_10"/>
<dbReference type="GO" id="GO:0030313">
    <property type="term" value="C:cell envelope"/>
    <property type="evidence" value="ECO:0007669"/>
    <property type="project" value="UniProtKB-SubCell"/>
</dbReference>
<dbReference type="GO" id="GO:0017004">
    <property type="term" value="P:cytochrome complex assembly"/>
    <property type="evidence" value="ECO:0007669"/>
    <property type="project" value="UniProtKB-KW"/>
</dbReference>
<feature type="chain" id="PRO_5003107347" evidence="5">
    <location>
        <begin position="19"/>
        <end position="467"/>
    </location>
</feature>
<evidence type="ECO:0000256" key="2">
    <source>
        <dbReference type="ARBA" id="ARBA00022748"/>
    </source>
</evidence>
<dbReference type="GeneID" id="95428437"/>
<dbReference type="Gene3D" id="3.40.30.10">
    <property type="entry name" value="Glutaredoxin"/>
    <property type="match status" value="1"/>
</dbReference>
<evidence type="ECO:0000256" key="4">
    <source>
        <dbReference type="ARBA" id="ARBA00023284"/>
    </source>
</evidence>
<dbReference type="SUPFAM" id="SSF52833">
    <property type="entry name" value="Thioredoxin-like"/>
    <property type="match status" value="1"/>
</dbReference>
<dbReference type="CDD" id="cd02966">
    <property type="entry name" value="TlpA_like_family"/>
    <property type="match status" value="1"/>
</dbReference>
<dbReference type="InterPro" id="IPR036249">
    <property type="entry name" value="Thioredoxin-like_sf"/>
</dbReference>
<keyword evidence="4" id="KW-0676">Redox-active center</keyword>
<keyword evidence="3" id="KW-1015">Disulfide bond</keyword>
<dbReference type="InterPro" id="IPR013766">
    <property type="entry name" value="Thioredoxin_domain"/>
</dbReference>
<dbReference type="EMBL" id="ACHA02000006">
    <property type="protein sequence ID" value="EFK58232.1"/>
    <property type="molecule type" value="Genomic_DNA"/>
</dbReference>
<dbReference type="eggNOG" id="COG0526">
    <property type="taxonomic scope" value="Bacteria"/>
</dbReference>
<dbReference type="AlphaFoldDB" id="D7VKV9"/>
<evidence type="ECO:0000256" key="5">
    <source>
        <dbReference type="SAM" id="SignalP"/>
    </source>
</evidence>
<keyword evidence="8" id="KW-1185">Reference proteome</keyword>
<dbReference type="OrthoDB" id="1095575at2"/>
<keyword evidence="5" id="KW-0732">Signal</keyword>
<proteinExistence type="predicted"/>
<sequence>MKYLIKLMLCLLVSAGYAQTKEVSITVDITTFPKPDSIYVLYNGLTQTFARPDQSGKYVFRIAPDLDPTVILLMDESKPAPIVLFLEKDDNLLIKIDSGDMPVFGGRGAENNRVNYLLTKTELDFDMHNKQINSQNPADLSGRVTAKWRPILDILERNKQKVTPGFYTYKSVSSKYKELDEMMRIPFTCQALSGKKLSECIPPDYWELQKRVKVDENLLSNFFYRSFMSYSFIKYLRNKEKNRLGMLDSTFSQEANVRLDLRNMDQMYTGKSKSAARRDLLITSLTEAKDIQVYKPLVDMYLDSMNTEDARLVSASYENNKKTALGVVPPYFELKDLNNKVVTLKDFAGKVVYIDFWASWCQPCRGEMKRGNPKLHPKFKDNKDVVFLYISIDDNYADWKDAIAQDKIDGIHLLSKGGMKSAVAKAFNIISIPRYMIIDRDGRIFDNNAPRPSQDITQDKINEALAK</sequence>
<evidence type="ECO:0000259" key="6">
    <source>
        <dbReference type="PROSITE" id="PS51352"/>
    </source>
</evidence>
<dbReference type="InterPro" id="IPR013740">
    <property type="entry name" value="Redoxin"/>
</dbReference>
<dbReference type="PROSITE" id="PS51352">
    <property type="entry name" value="THIOREDOXIN_2"/>
    <property type="match status" value="1"/>
</dbReference>
<evidence type="ECO:0000313" key="8">
    <source>
        <dbReference type="Proteomes" id="UP000006258"/>
    </source>
</evidence>
<feature type="signal peptide" evidence="5">
    <location>
        <begin position="1"/>
        <end position="18"/>
    </location>
</feature>
<dbReference type="STRING" id="525373.HMPREF0766_11628"/>
<evidence type="ECO:0000313" key="7">
    <source>
        <dbReference type="EMBL" id="EFK58232.1"/>
    </source>
</evidence>
<reference evidence="7" key="1">
    <citation type="submission" date="2010-07" db="EMBL/GenBank/DDBJ databases">
        <authorList>
            <person name="Muzny D."/>
            <person name="Qin X."/>
            <person name="Buhay C."/>
            <person name="Dugan-Rocha S."/>
            <person name="Ding Y."/>
            <person name="Chen G."/>
            <person name="Hawes A."/>
            <person name="Holder M."/>
            <person name="Jhangiani S."/>
            <person name="Johnson A."/>
            <person name="Khan Z."/>
            <person name="Li Z."/>
            <person name="Liu W."/>
            <person name="Liu X."/>
            <person name="Perez L."/>
            <person name="Shen H."/>
            <person name="Wang Q."/>
            <person name="Watt J."/>
            <person name="Xi L."/>
            <person name="Xin Y."/>
            <person name="Zhou J."/>
            <person name="Deng J."/>
            <person name="Jiang H."/>
            <person name="Liu Y."/>
            <person name="Qu J."/>
            <person name="Song X.-Z."/>
            <person name="Zhang L."/>
            <person name="Villasana D."/>
            <person name="Johnson A."/>
            <person name="Liu J."/>
            <person name="Liyanage D."/>
            <person name="Lorensuhewa L."/>
            <person name="Robinson T."/>
            <person name="Song A."/>
            <person name="Song B.-B."/>
            <person name="Dinh H."/>
            <person name="Thornton R."/>
            <person name="Coyle M."/>
            <person name="Francisco L."/>
            <person name="Jackson L."/>
            <person name="Javaid M."/>
            <person name="Korchina V."/>
            <person name="Kovar C."/>
            <person name="Mata R."/>
            <person name="Mathew T."/>
            <person name="Ngo R."/>
            <person name="Nguyen L."/>
            <person name="Nguyen N."/>
            <person name="Okwuonu G."/>
            <person name="Ongeri F."/>
            <person name="Pham C."/>
            <person name="Simmons D."/>
            <person name="Wilczek-Boney K."/>
            <person name="Hale W."/>
            <person name="Jakkamsetti A."/>
            <person name="Pham P."/>
            <person name="Ruth R."/>
            <person name="San Lucas F."/>
            <person name="Warren J."/>
            <person name="Zhang J."/>
            <person name="Zhao Z."/>
            <person name="Zhou C."/>
            <person name="Zhu D."/>
            <person name="Lee S."/>
            <person name="Bess C."/>
            <person name="Blankenburg K."/>
            <person name="Forbes L."/>
            <person name="Fu Q."/>
            <person name="Gubbala S."/>
            <person name="Hirani K."/>
            <person name="Jayaseelan J.C."/>
            <person name="Lara F."/>
            <person name="Munidasa M."/>
            <person name="Palculict T."/>
            <person name="Patil S."/>
            <person name="Pu L.-L."/>
            <person name="Saada N."/>
            <person name="Tang L."/>
            <person name="Weissenberger G."/>
            <person name="Zhu Y."/>
            <person name="Hemphill L."/>
            <person name="Shang Y."/>
            <person name="Youmans B."/>
            <person name="Ayvaz T."/>
            <person name="Ross M."/>
            <person name="Santibanez J."/>
            <person name="Aqrawi P."/>
            <person name="Gross S."/>
            <person name="Joshi V."/>
            <person name="Fowler G."/>
            <person name="Nazareth L."/>
            <person name="Reid J."/>
            <person name="Worley K."/>
            <person name="Petrosino J."/>
            <person name="Highlander S."/>
            <person name="Gibbs R."/>
        </authorList>
    </citation>
    <scope>NUCLEOTIDE SEQUENCE [LARGE SCALE GENOMIC DNA]</scope>
    <source>
        <strain evidence="7">ATCC 33861</strain>
    </source>
</reference>
<dbReference type="InterPro" id="IPR050553">
    <property type="entry name" value="Thioredoxin_ResA/DsbE_sf"/>
</dbReference>